<keyword evidence="6" id="KW-0175">Coiled coil</keyword>
<comment type="caution">
    <text evidence="8">The sequence shown here is derived from an EMBL/GenBank/DDBJ whole genome shotgun (WGS) entry which is preliminary data.</text>
</comment>
<evidence type="ECO:0000256" key="6">
    <source>
        <dbReference type="SAM" id="Coils"/>
    </source>
</evidence>
<dbReference type="InterPro" id="IPR036191">
    <property type="entry name" value="RRF_sf"/>
</dbReference>
<evidence type="ECO:0000313" key="8">
    <source>
        <dbReference type="EMBL" id="GBC98424.1"/>
    </source>
</evidence>
<dbReference type="CDD" id="cd00520">
    <property type="entry name" value="RRF"/>
    <property type="match status" value="1"/>
</dbReference>
<sequence>MLEPIKKILADAEERMKKSVEVTAQELAALRTGRASPAILDGIRVEYYGAPYEIRELASITVPDPRTLIIDPWDKQMLEPIRKAITNSPLSLNPVNDGKVLRINLPPLTEERRRELLKLVNQRSEHGKIAIRNIRKDAQEELRKLDKQPGISEDALRRAREDLDKLTERYIQKVDELRKAKEQEVLES</sequence>
<keyword evidence="4 5" id="KW-0648">Protein biosynthesis</keyword>
<dbReference type="InterPro" id="IPR023584">
    <property type="entry name" value="Ribosome_recyc_fac_dom"/>
</dbReference>
<dbReference type="EMBL" id="BEHT01000010">
    <property type="protein sequence ID" value="GBC98424.1"/>
    <property type="molecule type" value="Genomic_DNA"/>
</dbReference>
<accession>A0A2H5XB85</accession>
<evidence type="ECO:0000256" key="5">
    <source>
        <dbReference type="HAMAP-Rule" id="MF_00040"/>
    </source>
</evidence>
<dbReference type="Pfam" id="PF01765">
    <property type="entry name" value="RRF"/>
    <property type="match status" value="1"/>
</dbReference>
<reference evidence="9" key="1">
    <citation type="submission" date="2017-09" db="EMBL/GenBank/DDBJ databases">
        <title>Metaegenomics of thermophilic ammonia-oxidizing enrichment culture.</title>
        <authorList>
            <person name="Kato S."/>
            <person name="Suzuki K."/>
        </authorList>
    </citation>
    <scope>NUCLEOTIDE SEQUENCE [LARGE SCALE GENOMIC DNA]</scope>
</reference>
<dbReference type="InterPro" id="IPR002661">
    <property type="entry name" value="Ribosome_recyc_fac"/>
</dbReference>
<proteinExistence type="inferred from homology"/>
<dbReference type="FunFam" id="1.10.132.20:FF:000001">
    <property type="entry name" value="Ribosome-recycling factor"/>
    <property type="match status" value="1"/>
</dbReference>
<name>A0A2H5XB85_9BACT</name>
<evidence type="ECO:0000259" key="7">
    <source>
        <dbReference type="Pfam" id="PF01765"/>
    </source>
</evidence>
<gene>
    <name evidence="5 8" type="primary">frr</name>
    <name evidence="8" type="ORF">HRbin17_00936</name>
</gene>
<comment type="similarity">
    <text evidence="2 5">Belongs to the RRF family.</text>
</comment>
<keyword evidence="3 5" id="KW-0963">Cytoplasm</keyword>
<evidence type="ECO:0000256" key="1">
    <source>
        <dbReference type="ARBA" id="ARBA00004496"/>
    </source>
</evidence>
<feature type="domain" description="Ribosome recycling factor" evidence="7">
    <location>
        <begin position="25"/>
        <end position="186"/>
    </location>
</feature>
<evidence type="ECO:0000256" key="2">
    <source>
        <dbReference type="ARBA" id="ARBA00005912"/>
    </source>
</evidence>
<dbReference type="Gene3D" id="1.10.132.20">
    <property type="entry name" value="Ribosome-recycling factor"/>
    <property type="match status" value="1"/>
</dbReference>
<dbReference type="GO" id="GO:0043023">
    <property type="term" value="F:ribosomal large subunit binding"/>
    <property type="evidence" value="ECO:0007669"/>
    <property type="project" value="TreeGrafter"/>
</dbReference>
<comment type="subcellular location">
    <subcellularLocation>
        <location evidence="1 5">Cytoplasm</location>
    </subcellularLocation>
</comment>
<dbReference type="PANTHER" id="PTHR20982:SF3">
    <property type="entry name" value="MITOCHONDRIAL RIBOSOME RECYCLING FACTOR PSEUDO 1"/>
    <property type="match status" value="1"/>
</dbReference>
<dbReference type="FunFam" id="3.30.1360.40:FF:000001">
    <property type="entry name" value="Ribosome-recycling factor"/>
    <property type="match status" value="1"/>
</dbReference>
<evidence type="ECO:0000256" key="4">
    <source>
        <dbReference type="ARBA" id="ARBA00022917"/>
    </source>
</evidence>
<dbReference type="Proteomes" id="UP000236173">
    <property type="component" value="Unassembled WGS sequence"/>
</dbReference>
<dbReference type="HAMAP" id="MF_00040">
    <property type="entry name" value="RRF"/>
    <property type="match status" value="1"/>
</dbReference>
<evidence type="ECO:0000256" key="3">
    <source>
        <dbReference type="ARBA" id="ARBA00022490"/>
    </source>
</evidence>
<dbReference type="GO" id="GO:0005737">
    <property type="term" value="C:cytoplasm"/>
    <property type="evidence" value="ECO:0007669"/>
    <property type="project" value="UniProtKB-SubCell"/>
</dbReference>
<comment type="function">
    <text evidence="5">Responsible for the release of ribosomes from messenger RNA at the termination of protein biosynthesis. May increase the efficiency of translation by recycling ribosomes from one round of translation to another.</text>
</comment>
<dbReference type="NCBIfam" id="TIGR00496">
    <property type="entry name" value="frr"/>
    <property type="match status" value="1"/>
</dbReference>
<dbReference type="SUPFAM" id="SSF55194">
    <property type="entry name" value="Ribosome recycling factor, RRF"/>
    <property type="match status" value="1"/>
</dbReference>
<dbReference type="Gene3D" id="3.30.1360.40">
    <property type="match status" value="1"/>
</dbReference>
<dbReference type="PANTHER" id="PTHR20982">
    <property type="entry name" value="RIBOSOME RECYCLING FACTOR"/>
    <property type="match status" value="1"/>
</dbReference>
<organism evidence="8 9">
    <name type="scientific">Candidatus Fervidibacter japonicus</name>
    <dbReference type="NCBI Taxonomy" id="2035412"/>
    <lineage>
        <taxon>Bacteria</taxon>
        <taxon>Candidatus Fervidibacterota</taxon>
        <taxon>Candidatus Fervidibacter</taxon>
    </lineage>
</organism>
<dbReference type="AlphaFoldDB" id="A0A2H5XB85"/>
<dbReference type="GO" id="GO:0006415">
    <property type="term" value="P:translational termination"/>
    <property type="evidence" value="ECO:0007669"/>
    <property type="project" value="UniProtKB-UniRule"/>
</dbReference>
<evidence type="ECO:0000313" key="9">
    <source>
        <dbReference type="Proteomes" id="UP000236173"/>
    </source>
</evidence>
<feature type="coiled-coil region" evidence="6">
    <location>
        <begin position="128"/>
        <end position="183"/>
    </location>
</feature>
<protein>
    <recommendedName>
        <fullName evidence="5">Ribosome-recycling factor</fullName>
        <shortName evidence="5">RRF</shortName>
    </recommendedName>
    <alternativeName>
        <fullName evidence="5">Ribosome-releasing factor</fullName>
    </alternativeName>
</protein>